<dbReference type="Pfam" id="PF07714">
    <property type="entry name" value="PK_Tyr_Ser-Thr"/>
    <property type="match status" value="1"/>
</dbReference>
<accession>A0A453PNS3</accession>
<dbReference type="Gramene" id="AET6Gv20792500.3">
    <property type="protein sequence ID" value="AET6Gv20792500.3"/>
    <property type="gene ID" value="AET6Gv20792500"/>
</dbReference>
<reference evidence="3" key="4">
    <citation type="submission" date="2019-03" db="UniProtKB">
        <authorList>
            <consortium name="EnsemblPlants"/>
        </authorList>
    </citation>
    <scope>IDENTIFICATION</scope>
</reference>
<evidence type="ECO:0000256" key="1">
    <source>
        <dbReference type="SAM" id="MobiDB-lite"/>
    </source>
</evidence>
<dbReference type="PANTHER" id="PTHR44329">
    <property type="entry name" value="SERINE/THREONINE-PROTEIN KINASE TNNI3K-RELATED"/>
    <property type="match status" value="1"/>
</dbReference>
<dbReference type="PROSITE" id="PS50011">
    <property type="entry name" value="PROTEIN_KINASE_DOM"/>
    <property type="match status" value="1"/>
</dbReference>
<organism evidence="3 4">
    <name type="scientific">Aegilops tauschii subsp. strangulata</name>
    <name type="common">Goatgrass</name>
    <dbReference type="NCBI Taxonomy" id="200361"/>
    <lineage>
        <taxon>Eukaryota</taxon>
        <taxon>Viridiplantae</taxon>
        <taxon>Streptophyta</taxon>
        <taxon>Embryophyta</taxon>
        <taxon>Tracheophyta</taxon>
        <taxon>Spermatophyta</taxon>
        <taxon>Magnoliopsida</taxon>
        <taxon>Liliopsida</taxon>
        <taxon>Poales</taxon>
        <taxon>Poaceae</taxon>
        <taxon>BOP clade</taxon>
        <taxon>Pooideae</taxon>
        <taxon>Triticodae</taxon>
        <taxon>Triticeae</taxon>
        <taxon>Triticinae</taxon>
        <taxon>Aegilops</taxon>
    </lineage>
</organism>
<sequence>LLISSFFIKYRSDVFSYGVVLWELATQKIPWDTLNTMQVIGAVGFMDHRLEIPSDVDPQWASMIESCWESEPQRRPSFRELLERLQGLQKQYTVQAQTERKAAGKGARKASVKDDG</sequence>
<name>A0A453PNS3_AEGTS</name>
<dbReference type="InterPro" id="IPR011009">
    <property type="entry name" value="Kinase-like_dom_sf"/>
</dbReference>
<reference evidence="4" key="1">
    <citation type="journal article" date="2014" name="Science">
        <title>Ancient hybridizations among the ancestral genomes of bread wheat.</title>
        <authorList>
            <consortium name="International Wheat Genome Sequencing Consortium,"/>
            <person name="Marcussen T."/>
            <person name="Sandve S.R."/>
            <person name="Heier L."/>
            <person name="Spannagl M."/>
            <person name="Pfeifer M."/>
            <person name="Jakobsen K.S."/>
            <person name="Wulff B.B."/>
            <person name="Steuernagel B."/>
            <person name="Mayer K.F."/>
            <person name="Olsen O.A."/>
        </authorList>
    </citation>
    <scope>NUCLEOTIDE SEQUENCE [LARGE SCALE GENOMIC DNA]</scope>
    <source>
        <strain evidence="4">cv. AL8/78</strain>
    </source>
</reference>
<feature type="domain" description="Protein kinase" evidence="2">
    <location>
        <begin position="1"/>
        <end position="88"/>
    </location>
</feature>
<dbReference type="AlphaFoldDB" id="A0A453PNS3"/>
<protein>
    <recommendedName>
        <fullName evidence="2">Protein kinase domain-containing protein</fullName>
    </recommendedName>
</protein>
<dbReference type="InterPro" id="IPR051681">
    <property type="entry name" value="Ser/Thr_Kinases-Pseudokinases"/>
</dbReference>
<dbReference type="SUPFAM" id="SSF56112">
    <property type="entry name" value="Protein kinase-like (PK-like)"/>
    <property type="match status" value="1"/>
</dbReference>
<evidence type="ECO:0000313" key="4">
    <source>
        <dbReference type="Proteomes" id="UP000015105"/>
    </source>
</evidence>
<feature type="region of interest" description="Disordered" evidence="1">
    <location>
        <begin position="95"/>
        <end position="116"/>
    </location>
</feature>
<reference evidence="4" key="2">
    <citation type="journal article" date="2017" name="Nat. Plants">
        <title>The Aegilops tauschii genome reveals multiple impacts of transposons.</title>
        <authorList>
            <person name="Zhao G."/>
            <person name="Zou C."/>
            <person name="Li K."/>
            <person name="Wang K."/>
            <person name="Li T."/>
            <person name="Gao L."/>
            <person name="Zhang X."/>
            <person name="Wang H."/>
            <person name="Yang Z."/>
            <person name="Liu X."/>
            <person name="Jiang W."/>
            <person name="Mao L."/>
            <person name="Kong X."/>
            <person name="Jiao Y."/>
            <person name="Jia J."/>
        </authorList>
    </citation>
    <scope>NUCLEOTIDE SEQUENCE [LARGE SCALE GENOMIC DNA]</scope>
    <source>
        <strain evidence="4">cv. AL8/78</strain>
    </source>
</reference>
<dbReference type="InterPro" id="IPR001245">
    <property type="entry name" value="Ser-Thr/Tyr_kinase_cat_dom"/>
</dbReference>
<dbReference type="InterPro" id="IPR000719">
    <property type="entry name" value="Prot_kinase_dom"/>
</dbReference>
<proteinExistence type="predicted"/>
<reference evidence="3" key="3">
    <citation type="journal article" date="2017" name="Nature">
        <title>Genome sequence of the progenitor of the wheat D genome Aegilops tauschii.</title>
        <authorList>
            <person name="Luo M.C."/>
            <person name="Gu Y.Q."/>
            <person name="Puiu D."/>
            <person name="Wang H."/>
            <person name="Twardziok S.O."/>
            <person name="Deal K.R."/>
            <person name="Huo N."/>
            <person name="Zhu T."/>
            <person name="Wang L."/>
            <person name="Wang Y."/>
            <person name="McGuire P.E."/>
            <person name="Liu S."/>
            <person name="Long H."/>
            <person name="Ramasamy R.K."/>
            <person name="Rodriguez J.C."/>
            <person name="Van S.L."/>
            <person name="Yuan L."/>
            <person name="Wang Z."/>
            <person name="Xia Z."/>
            <person name="Xiao L."/>
            <person name="Anderson O.D."/>
            <person name="Ouyang S."/>
            <person name="Liang Y."/>
            <person name="Zimin A.V."/>
            <person name="Pertea G."/>
            <person name="Qi P."/>
            <person name="Bennetzen J.L."/>
            <person name="Dai X."/>
            <person name="Dawson M.W."/>
            <person name="Muller H.G."/>
            <person name="Kugler K."/>
            <person name="Rivarola-Duarte L."/>
            <person name="Spannagl M."/>
            <person name="Mayer K.F.X."/>
            <person name="Lu F.H."/>
            <person name="Bevan M.W."/>
            <person name="Leroy P."/>
            <person name="Li P."/>
            <person name="You F.M."/>
            <person name="Sun Q."/>
            <person name="Liu Z."/>
            <person name="Lyons E."/>
            <person name="Wicker T."/>
            <person name="Salzberg S.L."/>
            <person name="Devos K.M."/>
            <person name="Dvorak J."/>
        </authorList>
    </citation>
    <scope>NUCLEOTIDE SEQUENCE [LARGE SCALE GENOMIC DNA]</scope>
    <source>
        <strain evidence="3">cv. AL8/78</strain>
    </source>
</reference>
<dbReference type="Proteomes" id="UP000015105">
    <property type="component" value="Chromosome 6D"/>
</dbReference>
<dbReference type="GO" id="GO:0004674">
    <property type="term" value="F:protein serine/threonine kinase activity"/>
    <property type="evidence" value="ECO:0007669"/>
    <property type="project" value="TreeGrafter"/>
</dbReference>
<keyword evidence="4" id="KW-1185">Reference proteome</keyword>
<evidence type="ECO:0000259" key="2">
    <source>
        <dbReference type="PROSITE" id="PS50011"/>
    </source>
</evidence>
<reference evidence="3" key="5">
    <citation type="journal article" date="2021" name="G3 (Bethesda)">
        <title>Aegilops tauschii genome assembly Aet v5.0 features greater sequence contiguity and improved annotation.</title>
        <authorList>
            <person name="Wang L."/>
            <person name="Zhu T."/>
            <person name="Rodriguez J.C."/>
            <person name="Deal K.R."/>
            <person name="Dubcovsky J."/>
            <person name="McGuire P.E."/>
            <person name="Lux T."/>
            <person name="Spannagl M."/>
            <person name="Mayer K.F.X."/>
            <person name="Baldrich P."/>
            <person name="Meyers B.C."/>
            <person name="Huo N."/>
            <person name="Gu Y.Q."/>
            <person name="Zhou H."/>
            <person name="Devos K.M."/>
            <person name="Bennetzen J.L."/>
            <person name="Unver T."/>
            <person name="Budak H."/>
            <person name="Gulick P.J."/>
            <person name="Galiba G."/>
            <person name="Kalapos B."/>
            <person name="Nelson D.R."/>
            <person name="Li P."/>
            <person name="You F.M."/>
            <person name="Luo M.C."/>
            <person name="Dvorak J."/>
        </authorList>
    </citation>
    <scope>NUCLEOTIDE SEQUENCE [LARGE SCALE GENOMIC DNA]</scope>
    <source>
        <strain evidence="3">cv. AL8/78</strain>
    </source>
</reference>
<dbReference type="GO" id="GO:0005524">
    <property type="term" value="F:ATP binding"/>
    <property type="evidence" value="ECO:0007669"/>
    <property type="project" value="InterPro"/>
</dbReference>
<evidence type="ECO:0000313" key="3">
    <source>
        <dbReference type="EnsemblPlants" id="AET6Gv20792500.3"/>
    </source>
</evidence>
<dbReference type="EnsemblPlants" id="AET6Gv20792500.3">
    <property type="protein sequence ID" value="AET6Gv20792500.3"/>
    <property type="gene ID" value="AET6Gv20792500"/>
</dbReference>
<dbReference type="Gene3D" id="1.10.510.10">
    <property type="entry name" value="Transferase(Phosphotransferase) domain 1"/>
    <property type="match status" value="1"/>
</dbReference>
<dbReference type="PANTHER" id="PTHR44329:SF229">
    <property type="entry name" value="PROTEIN KINASE DOMAIN-CONTAINING PROTEIN"/>
    <property type="match status" value="1"/>
</dbReference>